<evidence type="ECO:0000313" key="6">
    <source>
        <dbReference type="EMBL" id="KAF6031924.1"/>
    </source>
</evidence>
<dbReference type="Pfam" id="PF04900">
    <property type="entry name" value="Fcf1"/>
    <property type="match status" value="1"/>
</dbReference>
<comment type="caution">
    <text evidence="6">The sequence shown here is derived from an EMBL/GenBank/DDBJ whole genome shotgun (WGS) entry which is preliminary data.</text>
</comment>
<dbReference type="AlphaFoldDB" id="A0A7J7K1U3"/>
<evidence type="ECO:0000256" key="5">
    <source>
        <dbReference type="SAM" id="MobiDB-lite"/>
    </source>
</evidence>
<evidence type="ECO:0000256" key="2">
    <source>
        <dbReference type="ARBA" id="ARBA00022517"/>
    </source>
</evidence>
<dbReference type="InterPro" id="IPR006984">
    <property type="entry name" value="Fcf1/UTP23"/>
</dbReference>
<feature type="compositionally biased region" description="Basic residues" evidence="5">
    <location>
        <begin position="229"/>
        <end position="238"/>
    </location>
</feature>
<evidence type="ECO:0000256" key="1">
    <source>
        <dbReference type="ARBA" id="ARBA00004604"/>
    </source>
</evidence>
<reference evidence="6" key="1">
    <citation type="submission" date="2020-06" db="EMBL/GenBank/DDBJ databases">
        <title>Draft genome of Bugula neritina, a colonial animal packing powerful symbionts and potential medicines.</title>
        <authorList>
            <person name="Rayko M."/>
        </authorList>
    </citation>
    <scope>NUCLEOTIDE SEQUENCE [LARGE SCALE GENOMIC DNA]</scope>
    <source>
        <strain evidence="6">Kwan_BN1</strain>
    </source>
</reference>
<keyword evidence="4" id="KW-0539">Nucleus</keyword>
<keyword evidence="2" id="KW-0690">Ribosome biogenesis</keyword>
<dbReference type="EMBL" id="VXIV02001556">
    <property type="protein sequence ID" value="KAF6031924.1"/>
    <property type="molecule type" value="Genomic_DNA"/>
</dbReference>
<dbReference type="OrthoDB" id="25675at2759"/>
<evidence type="ECO:0000313" key="7">
    <source>
        <dbReference type="Proteomes" id="UP000593567"/>
    </source>
</evidence>
<keyword evidence="7" id="KW-1185">Reference proteome</keyword>
<protein>
    <recommendedName>
        <fullName evidence="8">UTP23</fullName>
    </recommendedName>
</protein>
<name>A0A7J7K1U3_BUGNE</name>
<evidence type="ECO:0000256" key="3">
    <source>
        <dbReference type="ARBA" id="ARBA00022552"/>
    </source>
</evidence>
<comment type="subcellular location">
    <subcellularLocation>
        <location evidence="1">Nucleus</location>
        <location evidence="1">Nucleolus</location>
    </subcellularLocation>
</comment>
<dbReference type="PANTHER" id="PTHR12416">
    <property type="entry name" value="RRNA-PROCESSING PROTEIN UTP23 HOMOLOG"/>
    <property type="match status" value="1"/>
</dbReference>
<feature type="region of interest" description="Disordered" evidence="5">
    <location>
        <begin position="190"/>
        <end position="253"/>
    </location>
</feature>
<evidence type="ECO:0000256" key="4">
    <source>
        <dbReference type="ARBA" id="ARBA00023242"/>
    </source>
</evidence>
<dbReference type="GO" id="GO:0032040">
    <property type="term" value="C:small-subunit processome"/>
    <property type="evidence" value="ECO:0007669"/>
    <property type="project" value="InterPro"/>
</dbReference>
<dbReference type="GO" id="GO:0006364">
    <property type="term" value="P:rRNA processing"/>
    <property type="evidence" value="ECO:0007669"/>
    <property type="project" value="UniProtKB-KW"/>
</dbReference>
<dbReference type="InterPro" id="IPR029060">
    <property type="entry name" value="PIN-like_dom_sf"/>
</dbReference>
<keyword evidence="3" id="KW-0698">rRNA processing</keyword>
<proteinExistence type="predicted"/>
<organism evidence="6 7">
    <name type="scientific">Bugula neritina</name>
    <name type="common">Brown bryozoan</name>
    <name type="synonym">Sertularia neritina</name>
    <dbReference type="NCBI Taxonomy" id="10212"/>
    <lineage>
        <taxon>Eukaryota</taxon>
        <taxon>Metazoa</taxon>
        <taxon>Spiralia</taxon>
        <taxon>Lophotrochozoa</taxon>
        <taxon>Bryozoa</taxon>
        <taxon>Gymnolaemata</taxon>
        <taxon>Cheilostomatida</taxon>
        <taxon>Flustrina</taxon>
        <taxon>Buguloidea</taxon>
        <taxon>Bugulidae</taxon>
        <taxon>Bugula</taxon>
    </lineage>
</organism>
<dbReference type="Gene3D" id="3.40.50.1010">
    <property type="entry name" value="5'-nuclease"/>
    <property type="match status" value="1"/>
</dbReference>
<gene>
    <name evidence="6" type="ORF">EB796_009826</name>
</gene>
<sequence>MKGKRLKNVQKTLLFYKLHFGIDAPYRLLVDGTLCNTAYSNHINLAEQIPKLFQAHVRIFTTKCAISEVEGLQARFGVSRGTSLSILHQFPVIPCHHPLAGNVKDCFSSKYKYNTQDTDKNKFCVGTQDQELREHARKSGGVPIFTLKSRVPCVEPPSDYSKSLAEKQTVAKAVPEHSKKVIAGIKRDQGAVESGEIVKKRKRKGPNPLSQLKKKRKTLPSSPKTDGKKARKRKRHHGDSKQEDISTLIKNLT</sequence>
<dbReference type="SUPFAM" id="SSF88723">
    <property type="entry name" value="PIN domain-like"/>
    <property type="match status" value="1"/>
</dbReference>
<accession>A0A7J7K1U3</accession>
<dbReference type="Proteomes" id="UP000593567">
    <property type="component" value="Unassembled WGS sequence"/>
</dbReference>
<evidence type="ECO:0008006" key="8">
    <source>
        <dbReference type="Google" id="ProtNLM"/>
    </source>
</evidence>